<dbReference type="Proteomes" id="UP001056120">
    <property type="component" value="Linkage Group LG10"/>
</dbReference>
<evidence type="ECO:0000313" key="2">
    <source>
        <dbReference type="Proteomes" id="UP001056120"/>
    </source>
</evidence>
<reference evidence="2" key="1">
    <citation type="journal article" date="2022" name="Mol. Ecol. Resour.">
        <title>The genomes of chicory, endive, great burdock and yacon provide insights into Asteraceae palaeo-polyploidization history and plant inulin production.</title>
        <authorList>
            <person name="Fan W."/>
            <person name="Wang S."/>
            <person name="Wang H."/>
            <person name="Wang A."/>
            <person name="Jiang F."/>
            <person name="Liu H."/>
            <person name="Zhao H."/>
            <person name="Xu D."/>
            <person name="Zhang Y."/>
        </authorList>
    </citation>
    <scope>NUCLEOTIDE SEQUENCE [LARGE SCALE GENOMIC DNA]</scope>
    <source>
        <strain evidence="2">cv. Yunnan</strain>
    </source>
</reference>
<sequence length="294" mass="32338">MMFKDKLGDTMEGYIDDMVVKSKKAKDHPGDLKEALDILDHYNMKLNPSKCHFGVGAGKFLGYMVTKTGIEASPKQIKAIINLKSPANTKDPELSGRMAKWSVKLSTYDLKYEPRTVTKSQALADFVADFSSICLGIILKLPQGDILPQSISCEFQATNNEAEYEALIAGLQLACDMKIREILPYPTGDGGVSDSSEGSVSLTSDGSGCCSYESPSVATGNDDAMRMMFSSSEEGGMNNVNMTAMHCMSGCYVYHDPHTHENEIKEVFDYHNGVRIDDDRVNEVPADAFDFLRF</sequence>
<keyword evidence="2" id="KW-1185">Reference proteome</keyword>
<reference evidence="1 2" key="2">
    <citation type="journal article" date="2022" name="Mol. Ecol. Resour.">
        <title>The genomes of chicory, endive, great burdock and yacon provide insights into Asteraceae paleo-polyploidization history and plant inulin production.</title>
        <authorList>
            <person name="Fan W."/>
            <person name="Wang S."/>
            <person name="Wang H."/>
            <person name="Wang A."/>
            <person name="Jiang F."/>
            <person name="Liu H."/>
            <person name="Zhao H."/>
            <person name="Xu D."/>
            <person name="Zhang Y."/>
        </authorList>
    </citation>
    <scope>NUCLEOTIDE SEQUENCE [LARGE SCALE GENOMIC DNA]</scope>
    <source>
        <strain evidence="2">cv. Yunnan</strain>
        <tissue evidence="1">Leaves</tissue>
    </source>
</reference>
<evidence type="ECO:0000313" key="1">
    <source>
        <dbReference type="EMBL" id="KAI3801956.1"/>
    </source>
</evidence>
<organism evidence="1 2">
    <name type="scientific">Smallanthus sonchifolius</name>
    <dbReference type="NCBI Taxonomy" id="185202"/>
    <lineage>
        <taxon>Eukaryota</taxon>
        <taxon>Viridiplantae</taxon>
        <taxon>Streptophyta</taxon>
        <taxon>Embryophyta</taxon>
        <taxon>Tracheophyta</taxon>
        <taxon>Spermatophyta</taxon>
        <taxon>Magnoliopsida</taxon>
        <taxon>eudicotyledons</taxon>
        <taxon>Gunneridae</taxon>
        <taxon>Pentapetalae</taxon>
        <taxon>asterids</taxon>
        <taxon>campanulids</taxon>
        <taxon>Asterales</taxon>
        <taxon>Asteraceae</taxon>
        <taxon>Asteroideae</taxon>
        <taxon>Heliantheae alliance</taxon>
        <taxon>Millerieae</taxon>
        <taxon>Smallanthus</taxon>
    </lineage>
</organism>
<name>A0ACB9I3B7_9ASTR</name>
<comment type="caution">
    <text evidence="1">The sequence shown here is derived from an EMBL/GenBank/DDBJ whole genome shotgun (WGS) entry which is preliminary data.</text>
</comment>
<protein>
    <submittedName>
        <fullName evidence="1">Uncharacterized protein</fullName>
    </submittedName>
</protein>
<gene>
    <name evidence="1" type="ORF">L1987_30075</name>
</gene>
<proteinExistence type="predicted"/>
<accession>A0ACB9I3B7</accession>
<dbReference type="EMBL" id="CM042027">
    <property type="protein sequence ID" value="KAI3801956.1"/>
    <property type="molecule type" value="Genomic_DNA"/>
</dbReference>